<reference evidence="1" key="1">
    <citation type="journal article" date="2021" name="Proc. Natl. Acad. Sci. U.S.A.">
        <title>A Catalog of Tens of Thousands of Viruses from Human Metagenomes Reveals Hidden Associations with Chronic Diseases.</title>
        <authorList>
            <person name="Tisza M.J."/>
            <person name="Buck C.B."/>
        </authorList>
    </citation>
    <scope>NUCLEOTIDE SEQUENCE</scope>
    <source>
        <strain evidence="1">CtGiO6</strain>
    </source>
</reference>
<dbReference type="EMBL" id="BK015350">
    <property type="protein sequence ID" value="DAE02738.1"/>
    <property type="molecule type" value="Genomic_DNA"/>
</dbReference>
<accession>A0A8S5P6W8</accession>
<name>A0A8S5P6W8_9CAUD</name>
<organism evidence="1">
    <name type="scientific">Siphoviridae sp. ctGiO6</name>
    <dbReference type="NCBI Taxonomy" id="2825415"/>
    <lineage>
        <taxon>Viruses</taxon>
        <taxon>Duplodnaviria</taxon>
        <taxon>Heunggongvirae</taxon>
        <taxon>Uroviricota</taxon>
        <taxon>Caudoviricetes</taxon>
    </lineage>
</organism>
<sequence>MVQSYLVLPFQFILYLNFMHQGRFNPTGFNCMGVFLLSYRHF</sequence>
<evidence type="ECO:0000313" key="1">
    <source>
        <dbReference type="EMBL" id="DAE02738.1"/>
    </source>
</evidence>
<proteinExistence type="predicted"/>
<protein>
    <submittedName>
        <fullName evidence="1">Uncharacterized protein</fullName>
    </submittedName>
</protein>